<evidence type="ECO:0000313" key="6">
    <source>
        <dbReference type="EMBL" id="RZS80282.1"/>
    </source>
</evidence>
<dbReference type="OrthoDB" id="5295305at2"/>
<dbReference type="AlphaFoldDB" id="A0A4Q7NBC4"/>
<dbReference type="PROSITE" id="PS51186">
    <property type="entry name" value="GNAT"/>
    <property type="match status" value="1"/>
</dbReference>
<reference evidence="6 7" key="1">
    <citation type="submission" date="2019-02" db="EMBL/GenBank/DDBJ databases">
        <title>Genomic Encyclopedia of Type Strains, Phase IV (KMG-IV): sequencing the most valuable type-strain genomes for metagenomic binning, comparative biology and taxonomic classification.</title>
        <authorList>
            <person name="Goeker M."/>
        </authorList>
    </citation>
    <scope>NUCLEOTIDE SEQUENCE [LARGE SCALE GENOMIC DNA]</scope>
    <source>
        <strain evidence="6 7">K24</strain>
    </source>
</reference>
<evidence type="ECO:0000256" key="3">
    <source>
        <dbReference type="ARBA" id="ARBA00023315"/>
    </source>
</evidence>
<dbReference type="FunFam" id="3.40.630.30:FF:000064">
    <property type="entry name" value="GNAT family acetyltransferase"/>
    <property type="match status" value="1"/>
</dbReference>
<protein>
    <submittedName>
        <fullName evidence="6">L-amino acid N-acyltransferase YncA</fullName>
    </submittedName>
</protein>
<feature type="domain" description="N-acetyltransferase" evidence="5">
    <location>
        <begin position="32"/>
        <end position="180"/>
    </location>
</feature>
<dbReference type="InterPro" id="IPR051016">
    <property type="entry name" value="Diverse_Substrate_AcTransf"/>
</dbReference>
<evidence type="ECO:0000259" key="5">
    <source>
        <dbReference type="PROSITE" id="PS51186"/>
    </source>
</evidence>
<comment type="similarity">
    <text evidence="1">Belongs to the acetyltransferase family.</text>
</comment>
<evidence type="ECO:0000256" key="1">
    <source>
        <dbReference type="ARBA" id="ARBA00008694"/>
    </source>
</evidence>
<name>A0A4Q7NBC4_9BURK</name>
<comment type="caution">
    <text evidence="6">The sequence shown here is derived from an EMBL/GenBank/DDBJ whole genome shotgun (WGS) entry which is preliminary data.</text>
</comment>
<dbReference type="EMBL" id="SGXC01000002">
    <property type="protein sequence ID" value="RZS80282.1"/>
    <property type="molecule type" value="Genomic_DNA"/>
</dbReference>
<dbReference type="Gene3D" id="3.40.630.30">
    <property type="match status" value="1"/>
</dbReference>
<accession>A0A4Q7NBC4</accession>
<dbReference type="PANTHER" id="PTHR10545">
    <property type="entry name" value="DIAMINE N-ACETYLTRANSFERASE"/>
    <property type="match status" value="1"/>
</dbReference>
<dbReference type="Proteomes" id="UP000292445">
    <property type="component" value="Unassembled WGS sequence"/>
</dbReference>
<organism evidence="6 7">
    <name type="scientific">Pigmentiphaga kullae</name>
    <dbReference type="NCBI Taxonomy" id="151784"/>
    <lineage>
        <taxon>Bacteria</taxon>
        <taxon>Pseudomonadati</taxon>
        <taxon>Pseudomonadota</taxon>
        <taxon>Betaproteobacteria</taxon>
        <taxon>Burkholderiales</taxon>
        <taxon>Alcaligenaceae</taxon>
        <taxon>Pigmentiphaga</taxon>
    </lineage>
</organism>
<keyword evidence="3 6" id="KW-0012">Acyltransferase</keyword>
<dbReference type="SUPFAM" id="SSF55729">
    <property type="entry name" value="Acyl-CoA N-acyltransferases (Nat)"/>
    <property type="match status" value="1"/>
</dbReference>
<evidence type="ECO:0000256" key="2">
    <source>
        <dbReference type="ARBA" id="ARBA00022679"/>
    </source>
</evidence>
<evidence type="ECO:0000313" key="7">
    <source>
        <dbReference type="Proteomes" id="UP000292445"/>
    </source>
</evidence>
<proteinExistence type="inferred from homology"/>
<dbReference type="CDD" id="cd04301">
    <property type="entry name" value="NAT_SF"/>
    <property type="match status" value="1"/>
</dbReference>
<dbReference type="Pfam" id="PF00583">
    <property type="entry name" value="Acetyltransf_1"/>
    <property type="match status" value="1"/>
</dbReference>
<keyword evidence="7" id="KW-1185">Reference proteome</keyword>
<dbReference type="PANTHER" id="PTHR10545:SF29">
    <property type="entry name" value="GH14572P-RELATED"/>
    <property type="match status" value="1"/>
</dbReference>
<sequence>MSAPARPPEGRAASLGQDVAERQEGSPASVHATVRPARPQDVAPILALMRGLAEYENLTHLFLARDEDLRDALFGPHPAAECLVADVEGGVVGYALFFHNYSTFLGRRGLYLEDLYVHPDQRGRGLGKRLLRALAALAVERRCGRFEWSVLDWNQPAIDFYQAMGADVLPEWRIVRVTGEALARLGSKAG</sequence>
<dbReference type="InterPro" id="IPR016181">
    <property type="entry name" value="Acyl_CoA_acyltransferase"/>
</dbReference>
<feature type="region of interest" description="Disordered" evidence="4">
    <location>
        <begin position="1"/>
        <end position="33"/>
    </location>
</feature>
<dbReference type="GO" id="GO:0008080">
    <property type="term" value="F:N-acetyltransferase activity"/>
    <property type="evidence" value="ECO:0007669"/>
    <property type="project" value="TreeGrafter"/>
</dbReference>
<dbReference type="InterPro" id="IPR000182">
    <property type="entry name" value="GNAT_dom"/>
</dbReference>
<evidence type="ECO:0000256" key="4">
    <source>
        <dbReference type="SAM" id="MobiDB-lite"/>
    </source>
</evidence>
<keyword evidence="2 6" id="KW-0808">Transferase</keyword>
<gene>
    <name evidence="6" type="ORF">EV675_2881</name>
</gene>